<organism evidence="2 3">
    <name type="scientific">Synechococcus phage S-N03</name>
    <dbReference type="NCBI Taxonomy" id="2718943"/>
    <lineage>
        <taxon>Viruses</taxon>
        <taxon>Duplodnaviria</taxon>
        <taxon>Heunggongvirae</taxon>
        <taxon>Uroviricota</taxon>
        <taxon>Caudoviricetes</taxon>
        <taxon>Pantevenvirales</taxon>
        <taxon>Kyanoviridae</taxon>
        <taxon>Huanghaivirus</taxon>
        <taxon>Huanghaivirus snothree</taxon>
    </lineage>
</organism>
<evidence type="ECO:0000313" key="3">
    <source>
        <dbReference type="Proteomes" id="UP000502617"/>
    </source>
</evidence>
<protein>
    <submittedName>
        <fullName evidence="2">Uncharacterized protein</fullName>
    </submittedName>
</protein>
<reference evidence="2 3" key="1">
    <citation type="submission" date="2020-03" db="EMBL/GenBank/DDBJ databases">
        <title>The Isolation and Genome Sequence of a Novel Cyanophage S-N03 from the Huanghai Sea, China.</title>
        <authorList>
            <person name="Jiang T."/>
        </authorList>
    </citation>
    <scope>NUCLEOTIDE SEQUENCE [LARGE SCALE GENOMIC DNA]</scope>
</reference>
<name>A0A6G8R5Y3_9CAUD</name>
<evidence type="ECO:0000256" key="1">
    <source>
        <dbReference type="SAM" id="MobiDB-lite"/>
    </source>
</evidence>
<accession>A0A6G8R5Y3</accession>
<proteinExistence type="predicted"/>
<dbReference type="GeneID" id="77945317"/>
<feature type="region of interest" description="Disordered" evidence="1">
    <location>
        <begin position="1"/>
        <end position="21"/>
    </location>
</feature>
<dbReference type="Proteomes" id="UP000502617">
    <property type="component" value="Segment"/>
</dbReference>
<evidence type="ECO:0000313" key="2">
    <source>
        <dbReference type="EMBL" id="QIN96783.1"/>
    </source>
</evidence>
<sequence>MVPDGTQAGGTYEGSQSPYSWSSTNISWASCVPLSGFRILTRYRSVTPVVVPPTGTPGQPGYDPGGTTYTVGYPGWNLVSQTLTSTSHADSSPGNPFQQDEPYLVATAGVYGPYSNPATAGIVDSSCYDYFKVFDQSESSYLAALSGYNSEPIENNYIPTSPYDEDADPPLYPIDALTKFIPDTREAVTVTYQLTTVYNTGGSNVSSSVSFTHTVTQSTDDWSAQVQSLVERCYYTNGIYPSMPDPRDPQVPSDGLNPDGSVVYPD</sequence>
<dbReference type="KEGG" id="vg:77945317"/>
<feature type="region of interest" description="Disordered" evidence="1">
    <location>
        <begin position="241"/>
        <end position="266"/>
    </location>
</feature>
<dbReference type="RefSeq" id="YP_010669163.1">
    <property type="nucleotide sequence ID" value="NC_070959.1"/>
</dbReference>
<dbReference type="EMBL" id="MT162466">
    <property type="protein sequence ID" value="QIN96783.1"/>
    <property type="molecule type" value="Genomic_DNA"/>
</dbReference>
<keyword evidence="3" id="KW-1185">Reference proteome</keyword>